<dbReference type="PROSITE" id="PS00175">
    <property type="entry name" value="PG_MUTASE"/>
    <property type="match status" value="1"/>
</dbReference>
<dbReference type="InterPro" id="IPR013078">
    <property type="entry name" value="His_Pase_superF_clade-1"/>
</dbReference>
<reference evidence="4 5" key="1">
    <citation type="journal article" date="2008" name="J. Biotechnol.">
        <title>Ultrafast pyrosequencing of Corynebacterium kroppenstedtii DSM44385 revealed insights into the physiology of a lipophilic corynebacterium that lacks mycolic acids.</title>
        <authorList>
            <person name="Tauch A."/>
            <person name="Schneider J."/>
            <person name="Szczepanowski R."/>
            <person name="Tilker A."/>
            <person name="Viehoever P."/>
            <person name="Gartemann K.-H."/>
            <person name="Arnold W."/>
            <person name="Blom J."/>
            <person name="Brinkrolf K."/>
            <person name="Brune I."/>
            <person name="Goetker S."/>
            <person name="Weisshaar B."/>
            <person name="Goesmann A."/>
            <person name="Droege M."/>
            <person name="Puehler A."/>
        </authorList>
    </citation>
    <scope>NUCLEOTIDE SEQUENCE [LARGE SCALE GENOMIC DNA]</scope>
    <source>
        <strain evidence="5">DSM 44385 / JCM 11950 / CIP 105744 / CCUG 35717</strain>
    </source>
</reference>
<dbReference type="PANTHER" id="PTHR48100">
    <property type="entry name" value="BROAD-SPECIFICITY PHOSPHATASE YOR283W-RELATED"/>
    <property type="match status" value="1"/>
</dbReference>
<protein>
    <submittedName>
        <fullName evidence="4">Putative phosphoglycerate mutase</fullName>
    </submittedName>
</protein>
<keyword evidence="5" id="KW-1185">Reference proteome</keyword>
<dbReference type="SUPFAM" id="SSF53254">
    <property type="entry name" value="Phosphoglycerate mutase-like"/>
    <property type="match status" value="1"/>
</dbReference>
<dbReference type="InterPro" id="IPR001345">
    <property type="entry name" value="PG/BPGM_mutase_AS"/>
</dbReference>
<dbReference type="SMART" id="SM00855">
    <property type="entry name" value="PGAM"/>
    <property type="match status" value="1"/>
</dbReference>
<dbReference type="InterPro" id="IPR050275">
    <property type="entry name" value="PGM_Phosphatase"/>
</dbReference>
<dbReference type="Pfam" id="PF00300">
    <property type="entry name" value="His_Phos_1"/>
    <property type="match status" value="1"/>
</dbReference>
<dbReference type="PANTHER" id="PTHR48100:SF1">
    <property type="entry name" value="HISTIDINE PHOSPHATASE FAMILY PROTEIN-RELATED"/>
    <property type="match status" value="1"/>
</dbReference>
<feature type="compositionally biased region" description="Low complexity" evidence="3">
    <location>
        <begin position="1"/>
        <end position="19"/>
    </location>
</feature>
<proteinExistence type="predicted"/>
<evidence type="ECO:0000256" key="3">
    <source>
        <dbReference type="SAM" id="MobiDB-lite"/>
    </source>
</evidence>
<dbReference type="Gene3D" id="3.40.50.1240">
    <property type="entry name" value="Phosphoglycerate mutase-like"/>
    <property type="match status" value="1"/>
</dbReference>
<name>C4LLR3_CORK4</name>
<dbReference type="KEGG" id="ckp:ckrop_0120"/>
<dbReference type="InterPro" id="IPR029033">
    <property type="entry name" value="His_PPase_superfam"/>
</dbReference>
<dbReference type="RefSeq" id="WP_012730805.1">
    <property type="nucleotide sequence ID" value="NC_012704.1"/>
</dbReference>
<sequence>MNNVGTTVNSGTSNSGVSGEKQQNAPRGRLILFRHGQTTSNLITALDTAVPGADLTSMGVEQAFTGGERIVADGTLSGVGEVQEGDAPAGSPRPVIISSEALRARKTARFAAQGMVNQGASVFTASPSTDGVKTVPITAELDDPTVPTAIPGLTEVTAGDLEMNTDMESIHTYRYTQLQWSSGKMDMRMPGGQSGWETRRRFLEGITPMLPLLVPGAVRSDTATPSDLIVVVHGSVMRFIAGQLAGVEAHFVQDGYVSNCRWIVLDSPASLDLAAASYSDVDQSCGSWRVKQWAWLPGDRVRLKGSVQ</sequence>
<evidence type="ECO:0000313" key="5">
    <source>
        <dbReference type="Proteomes" id="UP000001473"/>
    </source>
</evidence>
<dbReference type="CDD" id="cd07040">
    <property type="entry name" value="HP"/>
    <property type="match status" value="1"/>
</dbReference>
<dbReference type="GO" id="GO:0005737">
    <property type="term" value="C:cytoplasm"/>
    <property type="evidence" value="ECO:0007669"/>
    <property type="project" value="TreeGrafter"/>
</dbReference>
<dbReference type="GO" id="GO:0016791">
    <property type="term" value="F:phosphatase activity"/>
    <property type="evidence" value="ECO:0007669"/>
    <property type="project" value="TreeGrafter"/>
</dbReference>
<dbReference type="OrthoDB" id="9793115at2"/>
<accession>C4LLR3</accession>
<evidence type="ECO:0000256" key="2">
    <source>
        <dbReference type="ARBA" id="ARBA00023235"/>
    </source>
</evidence>
<dbReference type="AlphaFoldDB" id="C4LLR3"/>
<dbReference type="eggNOG" id="COG0406">
    <property type="taxonomic scope" value="Bacteria"/>
</dbReference>
<evidence type="ECO:0000313" key="4">
    <source>
        <dbReference type="EMBL" id="ACR16917.1"/>
    </source>
</evidence>
<gene>
    <name evidence="4" type="ordered locus">ckrop_0120</name>
</gene>
<evidence type="ECO:0000256" key="1">
    <source>
        <dbReference type="ARBA" id="ARBA00023152"/>
    </source>
</evidence>
<feature type="region of interest" description="Disordered" evidence="3">
    <location>
        <begin position="1"/>
        <end position="26"/>
    </location>
</feature>
<dbReference type="EMBL" id="CP001620">
    <property type="protein sequence ID" value="ACR16917.1"/>
    <property type="molecule type" value="Genomic_DNA"/>
</dbReference>
<organism evidence="4 5">
    <name type="scientific">Corynebacterium kroppenstedtii (strain DSM 44385 / JCM 11950 / CIP 105744 / CCUG 35717)</name>
    <dbReference type="NCBI Taxonomy" id="645127"/>
    <lineage>
        <taxon>Bacteria</taxon>
        <taxon>Bacillati</taxon>
        <taxon>Actinomycetota</taxon>
        <taxon>Actinomycetes</taxon>
        <taxon>Mycobacteriales</taxon>
        <taxon>Corynebacteriaceae</taxon>
        <taxon>Corynebacterium</taxon>
    </lineage>
</organism>
<keyword evidence="1" id="KW-0324">Glycolysis</keyword>
<keyword evidence="2" id="KW-0413">Isomerase</keyword>
<dbReference type="Proteomes" id="UP000001473">
    <property type="component" value="Chromosome"/>
</dbReference>
<dbReference type="HOGENOM" id="CLU_033323_9_5_11"/>
<dbReference type="STRING" id="645127.ckrop_0120"/>